<feature type="coiled-coil region" evidence="1">
    <location>
        <begin position="39"/>
        <end position="66"/>
    </location>
</feature>
<dbReference type="PATRIC" id="fig|294.162.peg.1285"/>
<reference evidence="3 4" key="1">
    <citation type="submission" date="2015-09" db="EMBL/GenBank/DDBJ databases">
        <authorList>
            <consortium name="Swine Surveillance"/>
        </authorList>
    </citation>
    <scope>NUCLEOTIDE SEQUENCE [LARGE SCALE GENOMIC DNA]</scope>
    <source>
        <strain evidence="3 4">S613</strain>
    </source>
</reference>
<dbReference type="RefSeq" id="WP_057396621.1">
    <property type="nucleotide sequence ID" value="NZ_LJXB01000062.1"/>
</dbReference>
<protein>
    <submittedName>
        <fullName evidence="3">Putative exported protein</fullName>
    </submittedName>
</protein>
<keyword evidence="1" id="KW-0175">Coiled coil</keyword>
<proteinExistence type="predicted"/>
<evidence type="ECO:0000313" key="3">
    <source>
        <dbReference type="EMBL" id="KPU61017.1"/>
    </source>
</evidence>
<evidence type="ECO:0000256" key="1">
    <source>
        <dbReference type="SAM" id="Coils"/>
    </source>
</evidence>
<gene>
    <name evidence="3" type="ORF">AN403_5123</name>
</gene>
<organism evidence="3 4">
    <name type="scientific">Pseudomonas fluorescens</name>
    <dbReference type="NCBI Taxonomy" id="294"/>
    <lineage>
        <taxon>Bacteria</taxon>
        <taxon>Pseudomonadati</taxon>
        <taxon>Pseudomonadota</taxon>
        <taxon>Gammaproteobacteria</taxon>
        <taxon>Pseudomonadales</taxon>
        <taxon>Pseudomonadaceae</taxon>
        <taxon>Pseudomonas</taxon>
    </lineage>
</organism>
<name>A0A0N8NXS5_PSEFL</name>
<sequence length="96" mass="10186">MKHSVLSGLFVTASLIASTSFAAGGAEDLCETNLQAINNAKAQVQAQEIQARVEASVQQAKAYQAQKTREGTEKCIAETTQTIQEIQKASKDGKSS</sequence>
<dbReference type="EMBL" id="LJXB01000062">
    <property type="protein sequence ID" value="KPU61017.1"/>
    <property type="molecule type" value="Genomic_DNA"/>
</dbReference>
<dbReference type="Proteomes" id="UP000050349">
    <property type="component" value="Unassembled WGS sequence"/>
</dbReference>
<comment type="caution">
    <text evidence="3">The sequence shown here is derived from an EMBL/GenBank/DDBJ whole genome shotgun (WGS) entry which is preliminary data.</text>
</comment>
<keyword evidence="2" id="KW-0732">Signal</keyword>
<dbReference type="OrthoDB" id="7026422at2"/>
<evidence type="ECO:0000313" key="4">
    <source>
        <dbReference type="Proteomes" id="UP000050349"/>
    </source>
</evidence>
<feature type="chain" id="PRO_5006028946" evidence="2">
    <location>
        <begin position="23"/>
        <end position="96"/>
    </location>
</feature>
<accession>A0A0N8NXS5</accession>
<dbReference type="AlphaFoldDB" id="A0A0N8NXS5"/>
<feature type="signal peptide" evidence="2">
    <location>
        <begin position="1"/>
        <end position="22"/>
    </location>
</feature>
<evidence type="ECO:0000256" key="2">
    <source>
        <dbReference type="SAM" id="SignalP"/>
    </source>
</evidence>